<evidence type="ECO:0000256" key="1">
    <source>
        <dbReference type="SAM" id="MobiDB-lite"/>
    </source>
</evidence>
<proteinExistence type="predicted"/>
<evidence type="ECO:0000256" key="2">
    <source>
        <dbReference type="SAM" id="Phobius"/>
    </source>
</evidence>
<accession>A0A0P0VLY8</accession>
<reference evidence="3 4" key="3">
    <citation type="journal article" date="2013" name="Rice">
        <title>Improvement of the Oryza sativa Nipponbare reference genome using next generation sequence and optical map data.</title>
        <authorList>
            <person name="Kawahara Y."/>
            <person name="de la Bastide M."/>
            <person name="Hamilton J.P."/>
            <person name="Kanamori H."/>
            <person name="McCombie W.R."/>
            <person name="Ouyang S."/>
            <person name="Schwartz D.C."/>
            <person name="Tanaka T."/>
            <person name="Wu J."/>
            <person name="Zhou S."/>
            <person name="Childs K.L."/>
            <person name="Davidson R.M."/>
            <person name="Lin H."/>
            <person name="Quesada-Ocampo L."/>
            <person name="Vaillancourt B."/>
            <person name="Sakai H."/>
            <person name="Lee S.S."/>
            <person name="Kim J."/>
            <person name="Numa H."/>
            <person name="Itoh T."/>
            <person name="Buell C.R."/>
            <person name="Matsumoto T."/>
        </authorList>
    </citation>
    <scope>NUCLEOTIDE SEQUENCE [LARGE SCALE GENOMIC DNA]</scope>
    <source>
        <strain evidence="4">cv. Nipponbare</strain>
    </source>
</reference>
<dbReference type="Proteomes" id="UP000059680">
    <property type="component" value="Chromosome 2"/>
</dbReference>
<sequence>MRALCRRRNCDATNRRSSATSANASTSDTARTVRVDSGSDAAGRGSSAHGRSSSPQNSPAPMRHELKNPDLPPCVVYESRYPRMMNSMESTGSSSRTSRVPLVYSAGRSRSQIASSIRSSISSNSGTCNNKHAQRWRLMSRRMSMGRSSSNASSSTPRVANHLYWWYLLTHCFSGCGICRWFIHRSMSVRFVRHSSSRTIVACKKLLAYCR</sequence>
<dbReference type="InParanoid" id="A0A0P0VLY8"/>
<feature type="compositionally biased region" description="Low complexity" evidence="1">
    <location>
        <begin position="15"/>
        <end position="54"/>
    </location>
</feature>
<dbReference type="PaxDb" id="39947-A0A0P0VLY8"/>
<dbReference type="EMBL" id="AP014958">
    <property type="protein sequence ID" value="BAS79871.1"/>
    <property type="molecule type" value="Genomic_DNA"/>
</dbReference>
<keyword evidence="2" id="KW-0472">Membrane</keyword>
<feature type="region of interest" description="Disordered" evidence="1">
    <location>
        <begin position="1"/>
        <end position="73"/>
    </location>
</feature>
<gene>
    <name evidence="3" type="ordered locus">Os02g0627750</name>
    <name evidence="3" type="ORF">OSNPB_020627750</name>
</gene>
<dbReference type="Gramene" id="Os02t0627750-00">
    <property type="protein sequence ID" value="Os02t0627750-00"/>
    <property type="gene ID" value="Os02g0627750"/>
</dbReference>
<keyword evidence="2" id="KW-1133">Transmembrane helix</keyword>
<reference evidence="3 4" key="2">
    <citation type="journal article" date="2013" name="Plant Cell Physiol.">
        <title>Rice Annotation Project Database (RAP-DB): an integrative and interactive database for rice genomics.</title>
        <authorList>
            <person name="Sakai H."/>
            <person name="Lee S.S."/>
            <person name="Tanaka T."/>
            <person name="Numa H."/>
            <person name="Kim J."/>
            <person name="Kawahara Y."/>
            <person name="Wakimoto H."/>
            <person name="Yang C.C."/>
            <person name="Iwamoto M."/>
            <person name="Abe T."/>
            <person name="Yamada Y."/>
            <person name="Muto A."/>
            <person name="Inokuchi H."/>
            <person name="Ikemura T."/>
            <person name="Matsumoto T."/>
            <person name="Sasaki T."/>
            <person name="Itoh T."/>
        </authorList>
    </citation>
    <scope>NUCLEOTIDE SEQUENCE [LARGE SCALE GENOMIC DNA]</scope>
    <source>
        <strain evidence="4">cv. Nipponbare</strain>
    </source>
</reference>
<keyword evidence="4" id="KW-1185">Reference proteome</keyword>
<evidence type="ECO:0000313" key="4">
    <source>
        <dbReference type="Proteomes" id="UP000059680"/>
    </source>
</evidence>
<reference evidence="4" key="1">
    <citation type="journal article" date="2005" name="Nature">
        <title>The map-based sequence of the rice genome.</title>
        <authorList>
            <consortium name="International rice genome sequencing project (IRGSP)"/>
            <person name="Matsumoto T."/>
            <person name="Wu J."/>
            <person name="Kanamori H."/>
            <person name="Katayose Y."/>
            <person name="Fujisawa M."/>
            <person name="Namiki N."/>
            <person name="Mizuno H."/>
            <person name="Yamamoto K."/>
            <person name="Antonio B.A."/>
            <person name="Baba T."/>
            <person name="Sakata K."/>
            <person name="Nagamura Y."/>
            <person name="Aoki H."/>
            <person name="Arikawa K."/>
            <person name="Arita K."/>
            <person name="Bito T."/>
            <person name="Chiden Y."/>
            <person name="Fujitsuka N."/>
            <person name="Fukunaka R."/>
            <person name="Hamada M."/>
            <person name="Harada C."/>
            <person name="Hayashi A."/>
            <person name="Hijishita S."/>
            <person name="Honda M."/>
            <person name="Hosokawa S."/>
            <person name="Ichikawa Y."/>
            <person name="Idonuma A."/>
            <person name="Iijima M."/>
            <person name="Ikeda M."/>
            <person name="Ikeno M."/>
            <person name="Ito K."/>
            <person name="Ito S."/>
            <person name="Ito T."/>
            <person name="Ito Y."/>
            <person name="Ito Y."/>
            <person name="Iwabuchi A."/>
            <person name="Kamiya K."/>
            <person name="Karasawa W."/>
            <person name="Kurita K."/>
            <person name="Katagiri S."/>
            <person name="Kikuta A."/>
            <person name="Kobayashi H."/>
            <person name="Kobayashi N."/>
            <person name="Machita K."/>
            <person name="Maehara T."/>
            <person name="Masukawa M."/>
            <person name="Mizubayashi T."/>
            <person name="Mukai Y."/>
            <person name="Nagasaki H."/>
            <person name="Nagata Y."/>
            <person name="Naito S."/>
            <person name="Nakashima M."/>
            <person name="Nakama Y."/>
            <person name="Nakamichi Y."/>
            <person name="Nakamura M."/>
            <person name="Meguro A."/>
            <person name="Negishi M."/>
            <person name="Ohta I."/>
            <person name="Ohta T."/>
            <person name="Okamoto M."/>
            <person name="Ono N."/>
            <person name="Saji S."/>
            <person name="Sakaguchi M."/>
            <person name="Sakai K."/>
            <person name="Shibata M."/>
            <person name="Shimokawa T."/>
            <person name="Song J."/>
            <person name="Takazaki Y."/>
            <person name="Terasawa K."/>
            <person name="Tsugane M."/>
            <person name="Tsuji K."/>
            <person name="Ueda S."/>
            <person name="Waki K."/>
            <person name="Yamagata H."/>
            <person name="Yamamoto M."/>
            <person name="Yamamoto S."/>
            <person name="Yamane H."/>
            <person name="Yoshiki S."/>
            <person name="Yoshihara R."/>
            <person name="Yukawa K."/>
            <person name="Zhong H."/>
            <person name="Yano M."/>
            <person name="Yuan Q."/>
            <person name="Ouyang S."/>
            <person name="Liu J."/>
            <person name="Jones K.M."/>
            <person name="Gansberger K."/>
            <person name="Moffat K."/>
            <person name="Hill J."/>
            <person name="Bera J."/>
            <person name="Fadrosh D."/>
            <person name="Jin S."/>
            <person name="Johri S."/>
            <person name="Kim M."/>
            <person name="Overton L."/>
            <person name="Reardon M."/>
            <person name="Tsitrin T."/>
            <person name="Vuong H."/>
            <person name="Weaver B."/>
            <person name="Ciecko A."/>
            <person name="Tallon L."/>
            <person name="Jackson J."/>
            <person name="Pai G."/>
            <person name="Aken S.V."/>
            <person name="Utterback T."/>
            <person name="Reidmuller S."/>
            <person name="Feldblyum T."/>
            <person name="Hsiao J."/>
            <person name="Zismann V."/>
            <person name="Iobst S."/>
            <person name="de Vazeille A.R."/>
            <person name="Buell C.R."/>
            <person name="Ying K."/>
            <person name="Li Y."/>
            <person name="Lu T."/>
            <person name="Huang Y."/>
            <person name="Zhao Q."/>
            <person name="Feng Q."/>
            <person name="Zhang L."/>
            <person name="Zhu J."/>
            <person name="Weng Q."/>
            <person name="Mu J."/>
            <person name="Lu Y."/>
            <person name="Fan D."/>
            <person name="Liu Y."/>
            <person name="Guan J."/>
            <person name="Zhang Y."/>
            <person name="Yu S."/>
            <person name="Liu X."/>
            <person name="Zhang Y."/>
            <person name="Hong G."/>
            <person name="Han B."/>
            <person name="Choisne N."/>
            <person name="Demange N."/>
            <person name="Orjeda G."/>
            <person name="Samain S."/>
            <person name="Cattolico L."/>
            <person name="Pelletier E."/>
            <person name="Couloux A."/>
            <person name="Segurens B."/>
            <person name="Wincker P."/>
            <person name="D'Hont A."/>
            <person name="Scarpelli C."/>
            <person name="Weissenbach J."/>
            <person name="Salanoubat M."/>
            <person name="Quetier F."/>
            <person name="Yu Y."/>
            <person name="Kim H.R."/>
            <person name="Rambo T."/>
            <person name="Currie J."/>
            <person name="Collura K."/>
            <person name="Luo M."/>
            <person name="Yang T."/>
            <person name="Ammiraju J.S.S."/>
            <person name="Engler F."/>
            <person name="Soderlund C."/>
            <person name="Wing R.A."/>
            <person name="Palmer L.E."/>
            <person name="de la Bastide M."/>
            <person name="Spiegel L."/>
            <person name="Nascimento L."/>
            <person name="Zutavern T."/>
            <person name="O'Shaughnessy A."/>
            <person name="Dike S."/>
            <person name="Dedhia N."/>
            <person name="Preston R."/>
            <person name="Balija V."/>
            <person name="McCombie W.R."/>
            <person name="Chow T."/>
            <person name="Chen H."/>
            <person name="Chung M."/>
            <person name="Chen C."/>
            <person name="Shaw J."/>
            <person name="Wu H."/>
            <person name="Hsiao K."/>
            <person name="Chao Y."/>
            <person name="Chu M."/>
            <person name="Cheng C."/>
            <person name="Hour A."/>
            <person name="Lee P."/>
            <person name="Lin S."/>
            <person name="Lin Y."/>
            <person name="Liou J."/>
            <person name="Liu S."/>
            <person name="Hsing Y."/>
            <person name="Raghuvanshi S."/>
            <person name="Mohanty A."/>
            <person name="Bharti A.K."/>
            <person name="Gaur A."/>
            <person name="Gupta V."/>
            <person name="Kumar D."/>
            <person name="Ravi V."/>
            <person name="Vij S."/>
            <person name="Kapur A."/>
            <person name="Khurana P."/>
            <person name="Khurana P."/>
            <person name="Khurana J.P."/>
            <person name="Tyagi A.K."/>
            <person name="Gaikwad K."/>
            <person name="Singh A."/>
            <person name="Dalal V."/>
            <person name="Srivastava S."/>
            <person name="Dixit A."/>
            <person name="Pal A.K."/>
            <person name="Ghazi I.A."/>
            <person name="Yadav M."/>
            <person name="Pandit A."/>
            <person name="Bhargava A."/>
            <person name="Sureshbabu K."/>
            <person name="Batra K."/>
            <person name="Sharma T.R."/>
            <person name="Mohapatra T."/>
            <person name="Singh N.K."/>
            <person name="Messing J."/>
            <person name="Nelson A.B."/>
            <person name="Fuks G."/>
            <person name="Kavchok S."/>
            <person name="Keizer G."/>
            <person name="Linton E."/>
            <person name="Llaca V."/>
            <person name="Song R."/>
            <person name="Tanyolac B."/>
            <person name="Young S."/>
            <person name="Ho-Il K."/>
            <person name="Hahn J.H."/>
            <person name="Sangsakoo G."/>
            <person name="Vanavichit A."/>
            <person name="de Mattos Luiz.A.T."/>
            <person name="Zimmer P.D."/>
            <person name="Malone G."/>
            <person name="Dellagostin O."/>
            <person name="de Oliveira A.C."/>
            <person name="Bevan M."/>
            <person name="Bancroft I."/>
            <person name="Minx P."/>
            <person name="Cordum H."/>
            <person name="Wilson R."/>
            <person name="Cheng Z."/>
            <person name="Jin W."/>
            <person name="Jiang J."/>
            <person name="Leong S.A."/>
            <person name="Iwama H."/>
            <person name="Gojobori T."/>
            <person name="Itoh T."/>
            <person name="Niimura Y."/>
            <person name="Fujii Y."/>
            <person name="Habara T."/>
            <person name="Sakai H."/>
            <person name="Sato Y."/>
            <person name="Wilson G."/>
            <person name="Kumar K."/>
            <person name="McCouch S."/>
            <person name="Juretic N."/>
            <person name="Hoen D."/>
            <person name="Wright S."/>
            <person name="Bruskiewich R."/>
            <person name="Bureau T."/>
            <person name="Miyao A."/>
            <person name="Hirochika H."/>
            <person name="Nishikawa T."/>
            <person name="Kadowaki K."/>
            <person name="Sugiura M."/>
            <person name="Burr B."/>
            <person name="Sasaki T."/>
        </authorList>
    </citation>
    <scope>NUCLEOTIDE SEQUENCE [LARGE SCALE GENOMIC DNA]</scope>
    <source>
        <strain evidence="4">cv. Nipponbare</strain>
    </source>
</reference>
<evidence type="ECO:0000313" key="3">
    <source>
        <dbReference type="EMBL" id="BAS79871.1"/>
    </source>
</evidence>
<name>A0A0P0VLY8_ORYSJ</name>
<protein>
    <submittedName>
        <fullName evidence="3">Os02g0627750 protein</fullName>
    </submittedName>
</protein>
<keyword evidence="2" id="KW-0812">Transmembrane</keyword>
<dbReference type="AlphaFoldDB" id="A0A0P0VLY8"/>
<feature type="transmembrane region" description="Helical" evidence="2">
    <location>
        <begin position="164"/>
        <end position="183"/>
    </location>
</feature>
<organism evidence="3 4">
    <name type="scientific">Oryza sativa subsp. japonica</name>
    <name type="common">Rice</name>
    <dbReference type="NCBI Taxonomy" id="39947"/>
    <lineage>
        <taxon>Eukaryota</taxon>
        <taxon>Viridiplantae</taxon>
        <taxon>Streptophyta</taxon>
        <taxon>Embryophyta</taxon>
        <taxon>Tracheophyta</taxon>
        <taxon>Spermatophyta</taxon>
        <taxon>Magnoliopsida</taxon>
        <taxon>Liliopsida</taxon>
        <taxon>Poales</taxon>
        <taxon>Poaceae</taxon>
        <taxon>BOP clade</taxon>
        <taxon>Oryzoideae</taxon>
        <taxon>Oryzeae</taxon>
        <taxon>Oryzinae</taxon>
        <taxon>Oryza</taxon>
        <taxon>Oryza sativa</taxon>
    </lineage>
</organism>